<dbReference type="Proteomes" id="UP000601435">
    <property type="component" value="Unassembled WGS sequence"/>
</dbReference>
<evidence type="ECO:0000313" key="2">
    <source>
        <dbReference type="EMBL" id="CAE7588316.1"/>
    </source>
</evidence>
<evidence type="ECO:0000256" key="1">
    <source>
        <dbReference type="SAM" id="MobiDB-lite"/>
    </source>
</evidence>
<name>A0A812UZN5_9DINO</name>
<feature type="region of interest" description="Disordered" evidence="1">
    <location>
        <begin position="1"/>
        <end position="21"/>
    </location>
</feature>
<dbReference type="OrthoDB" id="432288at2759"/>
<feature type="non-terminal residue" evidence="2">
    <location>
        <position position="110"/>
    </location>
</feature>
<feature type="compositionally biased region" description="Acidic residues" evidence="1">
    <location>
        <begin position="8"/>
        <end position="17"/>
    </location>
</feature>
<protein>
    <submittedName>
        <fullName evidence="2">Uncharacterized protein</fullName>
    </submittedName>
</protein>
<dbReference type="AlphaFoldDB" id="A0A812UZN5"/>
<evidence type="ECO:0000313" key="3">
    <source>
        <dbReference type="Proteomes" id="UP000601435"/>
    </source>
</evidence>
<sequence length="110" mass="12560">AAARSEAAEQEDSEAAEEVTQWQEEWERCFSQEASTRQRAECWTAKCQELVDDLSSQLHSLEVEQRHGKMPDVLSGAVVLERVRSDLEVMRIGRREVSERASKRIAAELE</sequence>
<dbReference type="EMBL" id="CAJNJA010027888">
    <property type="protein sequence ID" value="CAE7588316.1"/>
    <property type="molecule type" value="Genomic_DNA"/>
</dbReference>
<feature type="non-terminal residue" evidence="2">
    <location>
        <position position="1"/>
    </location>
</feature>
<gene>
    <name evidence="2" type="ORF">SNEC2469_LOCUS17002</name>
</gene>
<reference evidence="2" key="1">
    <citation type="submission" date="2021-02" db="EMBL/GenBank/DDBJ databases">
        <authorList>
            <person name="Dougan E. K."/>
            <person name="Rhodes N."/>
            <person name="Thang M."/>
            <person name="Chan C."/>
        </authorList>
    </citation>
    <scope>NUCLEOTIDE SEQUENCE</scope>
</reference>
<comment type="caution">
    <text evidence="2">The sequence shown here is derived from an EMBL/GenBank/DDBJ whole genome shotgun (WGS) entry which is preliminary data.</text>
</comment>
<proteinExistence type="predicted"/>
<organism evidence="2 3">
    <name type="scientific">Symbiodinium necroappetens</name>
    <dbReference type="NCBI Taxonomy" id="1628268"/>
    <lineage>
        <taxon>Eukaryota</taxon>
        <taxon>Sar</taxon>
        <taxon>Alveolata</taxon>
        <taxon>Dinophyceae</taxon>
        <taxon>Suessiales</taxon>
        <taxon>Symbiodiniaceae</taxon>
        <taxon>Symbiodinium</taxon>
    </lineage>
</organism>
<keyword evidence="3" id="KW-1185">Reference proteome</keyword>
<accession>A0A812UZN5</accession>